<proteinExistence type="predicted"/>
<dbReference type="GO" id="GO:0003677">
    <property type="term" value="F:DNA binding"/>
    <property type="evidence" value="ECO:0007669"/>
    <property type="project" value="InterPro"/>
</dbReference>
<dbReference type="Gene3D" id="1.10.260.40">
    <property type="entry name" value="lambda repressor-like DNA-binding domains"/>
    <property type="match status" value="1"/>
</dbReference>
<evidence type="ECO:0000313" key="3">
    <source>
        <dbReference type="Proteomes" id="UP000228751"/>
    </source>
</evidence>
<comment type="caution">
    <text evidence="2">The sequence shown here is derived from an EMBL/GenBank/DDBJ whole genome shotgun (WGS) entry which is preliminary data.</text>
</comment>
<dbReference type="SUPFAM" id="SSF47413">
    <property type="entry name" value="lambda repressor-like DNA-binding domains"/>
    <property type="match status" value="1"/>
</dbReference>
<name>A0A2G4RHD4_9PROT</name>
<dbReference type="OrthoDB" id="9797172at2"/>
<gene>
    <name evidence="2" type="ORF">CSR02_02595</name>
</gene>
<keyword evidence="3" id="KW-1185">Reference proteome</keyword>
<dbReference type="Proteomes" id="UP000228751">
    <property type="component" value="Unassembled WGS sequence"/>
</dbReference>
<dbReference type="PROSITE" id="PS50943">
    <property type="entry name" value="HTH_CROC1"/>
    <property type="match status" value="1"/>
</dbReference>
<dbReference type="RefSeq" id="WP_099540454.1">
    <property type="nucleotide sequence ID" value="NZ_PEBQ01000030.1"/>
</dbReference>
<dbReference type="Pfam" id="PF01381">
    <property type="entry name" value="HTH_3"/>
    <property type="match status" value="1"/>
</dbReference>
<evidence type="ECO:0000313" key="2">
    <source>
        <dbReference type="EMBL" id="PHY95155.1"/>
    </source>
</evidence>
<sequence length="141" mass="16050">MFNSQALDRQHAQPCTLSAPHHVVDCAVSYRNMRKYVPTSAQHIPPSAQIDLEQLLGTYAPPPQVEAPKRIRNDKRLGFRIRQRRHELHMSLEQLGHAIGCTYQQMQKYETGKNAIKATLLPTFATALDVPLTWFFEGLEA</sequence>
<protein>
    <submittedName>
        <fullName evidence="2">Transcriptional regulator</fullName>
    </submittedName>
</protein>
<reference evidence="2 3" key="1">
    <citation type="submission" date="2017-10" db="EMBL/GenBank/DDBJ databases">
        <title>Genomic analysis of the genus Acetobacter.</title>
        <authorList>
            <person name="Kim K.H."/>
            <person name="Chun B.H."/>
            <person name="Son A.R."/>
            <person name="Jeon C.O."/>
        </authorList>
    </citation>
    <scope>NUCLEOTIDE SEQUENCE [LARGE SCALE GENOMIC DNA]</scope>
    <source>
        <strain evidence="2 3">LHT 2458</strain>
    </source>
</reference>
<organism evidence="2 3">
    <name type="scientific">Acetobacter pomorum</name>
    <dbReference type="NCBI Taxonomy" id="65959"/>
    <lineage>
        <taxon>Bacteria</taxon>
        <taxon>Pseudomonadati</taxon>
        <taxon>Pseudomonadota</taxon>
        <taxon>Alphaproteobacteria</taxon>
        <taxon>Acetobacterales</taxon>
        <taxon>Acetobacteraceae</taxon>
        <taxon>Acetobacter</taxon>
    </lineage>
</organism>
<dbReference type="EMBL" id="PEBQ01000030">
    <property type="protein sequence ID" value="PHY95155.1"/>
    <property type="molecule type" value="Genomic_DNA"/>
</dbReference>
<dbReference type="AlphaFoldDB" id="A0A2G4RHD4"/>
<dbReference type="CDD" id="cd00093">
    <property type="entry name" value="HTH_XRE"/>
    <property type="match status" value="1"/>
</dbReference>
<accession>A0A2G4RHD4</accession>
<evidence type="ECO:0000259" key="1">
    <source>
        <dbReference type="PROSITE" id="PS50943"/>
    </source>
</evidence>
<dbReference type="SMART" id="SM00530">
    <property type="entry name" value="HTH_XRE"/>
    <property type="match status" value="1"/>
</dbReference>
<dbReference type="InterPro" id="IPR001387">
    <property type="entry name" value="Cro/C1-type_HTH"/>
</dbReference>
<dbReference type="InterPro" id="IPR010982">
    <property type="entry name" value="Lambda_DNA-bd_dom_sf"/>
</dbReference>
<feature type="domain" description="HTH cro/C1-type" evidence="1">
    <location>
        <begin position="81"/>
        <end position="135"/>
    </location>
</feature>